<dbReference type="PANTHER" id="PTHR30273:SF2">
    <property type="entry name" value="PROTEIN FECR"/>
    <property type="match status" value="1"/>
</dbReference>
<dbReference type="EMBL" id="FNTB01000001">
    <property type="protein sequence ID" value="SEC18803.1"/>
    <property type="molecule type" value="Genomic_DNA"/>
</dbReference>
<dbReference type="InterPro" id="IPR012373">
    <property type="entry name" value="Ferrdict_sens_TM"/>
</dbReference>
<evidence type="ECO:0000259" key="2">
    <source>
        <dbReference type="Pfam" id="PF04773"/>
    </source>
</evidence>
<keyword evidence="1" id="KW-1133">Transmembrane helix</keyword>
<dbReference type="Gene3D" id="3.55.50.30">
    <property type="match status" value="1"/>
</dbReference>
<dbReference type="PANTHER" id="PTHR30273">
    <property type="entry name" value="PERIPLASMIC SIGNAL SENSOR AND SIGMA FACTOR ACTIVATOR FECR-RELATED"/>
    <property type="match status" value="1"/>
</dbReference>
<feature type="domain" description="Protein FecR C-terminal" evidence="3">
    <location>
        <begin position="315"/>
        <end position="384"/>
    </location>
</feature>
<feature type="domain" description="FecR protein" evidence="2">
    <location>
        <begin position="171"/>
        <end position="266"/>
    </location>
</feature>
<keyword evidence="1" id="KW-0812">Transmembrane</keyword>
<dbReference type="AlphaFoldDB" id="A0A1H4QGV6"/>
<accession>A0A1H4QGV6</accession>
<dbReference type="OrthoDB" id="704021at2"/>
<gene>
    <name evidence="4" type="ORF">SAMN05192540_2574</name>
</gene>
<reference evidence="4 5" key="1">
    <citation type="submission" date="2016-10" db="EMBL/GenBank/DDBJ databases">
        <authorList>
            <person name="de Groot N.N."/>
        </authorList>
    </citation>
    <scope>NUCLEOTIDE SEQUENCE [LARGE SCALE GENOMIC DNA]</scope>
    <source>
        <strain evidence="4 5">MAR_2009_71</strain>
    </source>
</reference>
<dbReference type="GO" id="GO:0016989">
    <property type="term" value="F:sigma factor antagonist activity"/>
    <property type="evidence" value="ECO:0007669"/>
    <property type="project" value="TreeGrafter"/>
</dbReference>
<dbReference type="InterPro" id="IPR032508">
    <property type="entry name" value="FecR_C"/>
</dbReference>
<evidence type="ECO:0000313" key="4">
    <source>
        <dbReference type="EMBL" id="SEC18803.1"/>
    </source>
</evidence>
<proteinExistence type="predicted"/>
<evidence type="ECO:0000259" key="3">
    <source>
        <dbReference type="Pfam" id="PF16344"/>
    </source>
</evidence>
<sequence>MISKDIENRIIKYFTQSADVEDLDGLNNWLLDDKNHKIFKSYVKTHFSINLAMNNSEFDKVKAKLLKEINKDKKQSSKIRMLSVFKYAAIAVLFLGLGFLMKNKLLVNETADVVVPREDSIVLELGNGEQQVITETGSAKIIGTSGEVIGNKKDDQLIYEPQENQKQEYNTLSVPNGKQFGIVLSDGTRVHLNAGSSITYPTVFEKDVIRRVVLRGEAFFDVIHENNRQFVVNVQDLDVKVYGTKFNVTNYNEDKQTEVVLVEGSVGLSSKESKKDLKEVFLEPGYMGVFNKTDKNIINRKVNTALYTSWMKGNLVFRNVSFENIIQKLERHYNVVIINNNVALANEKFNATIETKHETIEEVFSYFNKVYQIEYQIVENKIIIN</sequence>
<organism evidence="4 5">
    <name type="scientific">Maribacter dokdonensis</name>
    <dbReference type="NCBI Taxonomy" id="320912"/>
    <lineage>
        <taxon>Bacteria</taxon>
        <taxon>Pseudomonadati</taxon>
        <taxon>Bacteroidota</taxon>
        <taxon>Flavobacteriia</taxon>
        <taxon>Flavobacteriales</taxon>
        <taxon>Flavobacteriaceae</taxon>
        <taxon>Maribacter</taxon>
    </lineage>
</organism>
<feature type="transmembrane region" description="Helical" evidence="1">
    <location>
        <begin position="84"/>
        <end position="101"/>
    </location>
</feature>
<dbReference type="InterPro" id="IPR006860">
    <property type="entry name" value="FecR"/>
</dbReference>
<name>A0A1H4QGV6_9FLAO</name>
<dbReference type="Gene3D" id="2.60.120.1440">
    <property type="match status" value="1"/>
</dbReference>
<dbReference type="PIRSF" id="PIRSF018266">
    <property type="entry name" value="FecR"/>
    <property type="match status" value="1"/>
</dbReference>
<keyword evidence="1" id="KW-0472">Membrane</keyword>
<protein>
    <submittedName>
        <fullName evidence="4">FecR family protein</fullName>
    </submittedName>
</protein>
<dbReference type="RefSeq" id="WP_074673250.1">
    <property type="nucleotide sequence ID" value="NZ_FNTB01000001.1"/>
</dbReference>
<dbReference type="Pfam" id="PF04773">
    <property type="entry name" value="FecR"/>
    <property type="match status" value="1"/>
</dbReference>
<evidence type="ECO:0000313" key="5">
    <source>
        <dbReference type="Proteomes" id="UP000183038"/>
    </source>
</evidence>
<dbReference type="Proteomes" id="UP000183038">
    <property type="component" value="Unassembled WGS sequence"/>
</dbReference>
<dbReference type="Pfam" id="PF16344">
    <property type="entry name" value="FecR_C"/>
    <property type="match status" value="1"/>
</dbReference>
<evidence type="ECO:0000256" key="1">
    <source>
        <dbReference type="SAM" id="Phobius"/>
    </source>
</evidence>